<dbReference type="Proteomes" id="UP001165667">
    <property type="component" value="Unassembled WGS sequence"/>
</dbReference>
<protein>
    <submittedName>
        <fullName evidence="1">Uncharacterized protein</fullName>
    </submittedName>
</protein>
<name>A0AA41Z9Z2_9HYPH</name>
<gene>
    <name evidence="1" type="ORF">M8523_34725</name>
</gene>
<reference evidence="1" key="1">
    <citation type="submission" date="2022-05" db="EMBL/GenBank/DDBJ databases">
        <authorList>
            <person name="Pankratov T."/>
        </authorList>
    </citation>
    <scope>NUCLEOTIDE SEQUENCE</scope>
    <source>
        <strain evidence="1">BP6-180914</strain>
    </source>
</reference>
<organism evidence="1 2">
    <name type="scientific">Lichenifustis flavocetrariae</name>
    <dbReference type="NCBI Taxonomy" id="2949735"/>
    <lineage>
        <taxon>Bacteria</taxon>
        <taxon>Pseudomonadati</taxon>
        <taxon>Pseudomonadota</taxon>
        <taxon>Alphaproteobacteria</taxon>
        <taxon>Hyphomicrobiales</taxon>
        <taxon>Lichenihabitantaceae</taxon>
        <taxon>Lichenifustis</taxon>
    </lineage>
</organism>
<dbReference type="AlphaFoldDB" id="A0AA41Z9Z2"/>
<sequence length="66" mass="7248">MADEDPEQQAEKAVDALLAEFNGDARAAIKALLHDIEMLARDSESVSRGFVRRQRVRLVLRGAGLA</sequence>
<dbReference type="RefSeq" id="WP_282589391.1">
    <property type="nucleotide sequence ID" value="NZ_JAMOIM010000084.1"/>
</dbReference>
<comment type="caution">
    <text evidence="1">The sequence shown here is derived from an EMBL/GenBank/DDBJ whole genome shotgun (WGS) entry which is preliminary data.</text>
</comment>
<evidence type="ECO:0000313" key="2">
    <source>
        <dbReference type="Proteomes" id="UP001165667"/>
    </source>
</evidence>
<keyword evidence="2" id="KW-1185">Reference proteome</keyword>
<accession>A0AA41Z9Z2</accession>
<proteinExistence type="predicted"/>
<dbReference type="EMBL" id="JAMOIM010000084">
    <property type="protein sequence ID" value="MCW6513015.1"/>
    <property type="molecule type" value="Genomic_DNA"/>
</dbReference>
<evidence type="ECO:0000313" key="1">
    <source>
        <dbReference type="EMBL" id="MCW6513015.1"/>
    </source>
</evidence>